<dbReference type="GO" id="GO:0030286">
    <property type="term" value="C:dynein complex"/>
    <property type="evidence" value="ECO:0007669"/>
    <property type="project" value="InterPro"/>
</dbReference>
<evidence type="ECO:0000313" key="4">
    <source>
        <dbReference type="EMBL" id="VEL10374.1"/>
    </source>
</evidence>
<evidence type="ECO:0000259" key="3">
    <source>
        <dbReference type="Pfam" id="PF12777"/>
    </source>
</evidence>
<dbReference type="Pfam" id="PF12777">
    <property type="entry name" value="MT"/>
    <property type="match status" value="1"/>
</dbReference>
<proteinExistence type="predicted"/>
<dbReference type="PANTHER" id="PTHR45703:SF36">
    <property type="entry name" value="DYNEIN HEAVY CHAIN, CYTOPLASMIC"/>
    <property type="match status" value="1"/>
</dbReference>
<sequence>MTPFQFIIFVLLLLQMIEPKKAKLVEAKLVYDKQIEIIFQKQLELAKLEDQLLGLREQMDIKMIDYDRCKEKFRLTEVKLERAESLIQGLEEETVRWQEELEQLQNIEPQLIGKSILKAACLIYIGPLDQRYRQNGGYLATT</sequence>
<feature type="signal peptide" evidence="2">
    <location>
        <begin position="1"/>
        <end position="22"/>
    </location>
</feature>
<evidence type="ECO:0000256" key="2">
    <source>
        <dbReference type="SAM" id="SignalP"/>
    </source>
</evidence>
<dbReference type="AlphaFoldDB" id="A0A448WF96"/>
<feature type="domain" description="Dynein heavy chain coiled coil stalk" evidence="3">
    <location>
        <begin position="17"/>
        <end position="135"/>
    </location>
</feature>
<dbReference type="Proteomes" id="UP000784294">
    <property type="component" value="Unassembled WGS sequence"/>
</dbReference>
<evidence type="ECO:0000256" key="1">
    <source>
        <dbReference type="SAM" id="Coils"/>
    </source>
</evidence>
<dbReference type="EMBL" id="CAAALY010008824">
    <property type="protein sequence ID" value="VEL10374.1"/>
    <property type="molecule type" value="Genomic_DNA"/>
</dbReference>
<keyword evidence="2" id="KW-0732">Signal</keyword>
<protein>
    <recommendedName>
        <fullName evidence="3">Dynein heavy chain coiled coil stalk domain-containing protein</fullName>
    </recommendedName>
</protein>
<keyword evidence="1" id="KW-0175">Coiled coil</keyword>
<dbReference type="Gene3D" id="1.20.920.20">
    <property type="match status" value="1"/>
</dbReference>
<dbReference type="PANTHER" id="PTHR45703">
    <property type="entry name" value="DYNEIN HEAVY CHAIN"/>
    <property type="match status" value="1"/>
</dbReference>
<gene>
    <name evidence="4" type="ORF">PXEA_LOCUS3814</name>
</gene>
<comment type="caution">
    <text evidence="4">The sequence shown here is derived from an EMBL/GenBank/DDBJ whole genome shotgun (WGS) entry which is preliminary data.</text>
</comment>
<dbReference type="InterPro" id="IPR024743">
    <property type="entry name" value="Dynein_HC_stalk"/>
</dbReference>
<dbReference type="GO" id="GO:0051959">
    <property type="term" value="F:dynein light intermediate chain binding"/>
    <property type="evidence" value="ECO:0007669"/>
    <property type="project" value="InterPro"/>
</dbReference>
<feature type="coiled-coil region" evidence="1">
    <location>
        <begin position="38"/>
        <end position="107"/>
    </location>
</feature>
<evidence type="ECO:0000313" key="5">
    <source>
        <dbReference type="Proteomes" id="UP000784294"/>
    </source>
</evidence>
<dbReference type="GO" id="GO:0007018">
    <property type="term" value="P:microtubule-based movement"/>
    <property type="evidence" value="ECO:0007669"/>
    <property type="project" value="InterPro"/>
</dbReference>
<name>A0A448WF96_9PLAT</name>
<dbReference type="InterPro" id="IPR026983">
    <property type="entry name" value="DHC"/>
</dbReference>
<reference evidence="4" key="1">
    <citation type="submission" date="2018-11" db="EMBL/GenBank/DDBJ databases">
        <authorList>
            <consortium name="Pathogen Informatics"/>
        </authorList>
    </citation>
    <scope>NUCLEOTIDE SEQUENCE</scope>
</reference>
<accession>A0A448WF96</accession>
<organism evidence="4 5">
    <name type="scientific">Protopolystoma xenopodis</name>
    <dbReference type="NCBI Taxonomy" id="117903"/>
    <lineage>
        <taxon>Eukaryota</taxon>
        <taxon>Metazoa</taxon>
        <taxon>Spiralia</taxon>
        <taxon>Lophotrochozoa</taxon>
        <taxon>Platyhelminthes</taxon>
        <taxon>Monogenea</taxon>
        <taxon>Polyopisthocotylea</taxon>
        <taxon>Polystomatidea</taxon>
        <taxon>Polystomatidae</taxon>
        <taxon>Protopolystoma</taxon>
    </lineage>
</organism>
<dbReference type="GO" id="GO:0045505">
    <property type="term" value="F:dynein intermediate chain binding"/>
    <property type="evidence" value="ECO:0007669"/>
    <property type="project" value="InterPro"/>
</dbReference>
<keyword evidence="5" id="KW-1185">Reference proteome</keyword>
<feature type="chain" id="PRO_5019449037" description="Dynein heavy chain coiled coil stalk domain-containing protein" evidence="2">
    <location>
        <begin position="23"/>
        <end position="142"/>
    </location>
</feature>